<organism evidence="22 23">
    <name type="scientific">Acanthaster planci</name>
    <name type="common">Crown-of-thorns starfish</name>
    <dbReference type="NCBI Taxonomy" id="133434"/>
    <lineage>
        <taxon>Eukaryota</taxon>
        <taxon>Metazoa</taxon>
        <taxon>Echinodermata</taxon>
        <taxon>Eleutherozoa</taxon>
        <taxon>Asterozoa</taxon>
        <taxon>Asteroidea</taxon>
        <taxon>Valvatacea</taxon>
        <taxon>Valvatida</taxon>
        <taxon>Acanthasteridae</taxon>
        <taxon>Acanthaster</taxon>
    </lineage>
</organism>
<dbReference type="OrthoDB" id="421051at2759"/>
<evidence type="ECO:0000256" key="16">
    <source>
        <dbReference type="ARBA" id="ARBA00048656"/>
    </source>
</evidence>
<dbReference type="CDD" id="cd07225">
    <property type="entry name" value="Pat_PNPLA6_PNPLA7"/>
    <property type="match status" value="1"/>
</dbReference>
<dbReference type="GeneID" id="110976352"/>
<feature type="active site" description="Proton acceptor" evidence="17">
    <location>
        <position position="1228"/>
    </location>
</feature>
<dbReference type="FunFam" id="3.40.1090.10:FF:000001">
    <property type="entry name" value="neuropathy target esterase isoform X2"/>
    <property type="match status" value="1"/>
</dbReference>
<feature type="domain" description="Cyclic nucleotide-binding" evidence="20">
    <location>
        <begin position="193"/>
        <end position="320"/>
    </location>
</feature>
<feature type="region of interest" description="Disordered" evidence="18">
    <location>
        <begin position="482"/>
        <end position="566"/>
    </location>
</feature>
<evidence type="ECO:0000256" key="19">
    <source>
        <dbReference type="SAM" id="Phobius"/>
    </source>
</evidence>
<dbReference type="FunFam" id="2.60.120.10:FF:000012">
    <property type="entry name" value="neuropathy target esterase isoform X2"/>
    <property type="match status" value="1"/>
</dbReference>
<feature type="short sequence motif" description="GXSXG" evidence="17">
    <location>
        <begin position="1106"/>
        <end position="1110"/>
    </location>
</feature>
<protein>
    <recommendedName>
        <fullName evidence="3">lysophospholipase</fullName>
        <ecNumber evidence="3">3.1.1.5</ecNumber>
    </recommendedName>
</protein>
<comment type="catalytic activity">
    <reaction evidence="16">
        <text>1-hexadecanoyl-sn-glycero-3-phosphocholine + H2O = sn-glycerol 3-phosphocholine + hexadecanoate + H(+)</text>
        <dbReference type="Rhea" id="RHEA:40435"/>
        <dbReference type="ChEBI" id="CHEBI:7896"/>
        <dbReference type="ChEBI" id="CHEBI:15377"/>
        <dbReference type="ChEBI" id="CHEBI:15378"/>
        <dbReference type="ChEBI" id="CHEBI:16870"/>
        <dbReference type="ChEBI" id="CHEBI:72998"/>
    </reaction>
    <physiologicalReaction direction="left-to-right" evidence="16">
        <dbReference type="Rhea" id="RHEA:40436"/>
    </physiologicalReaction>
</comment>
<comment type="catalytic activity">
    <reaction evidence="15">
        <text>a 1-acyl-sn-glycero-3-phosphocholine + H2O = sn-glycerol 3-phosphocholine + a fatty acid + H(+)</text>
        <dbReference type="Rhea" id="RHEA:15177"/>
        <dbReference type="ChEBI" id="CHEBI:15377"/>
        <dbReference type="ChEBI" id="CHEBI:15378"/>
        <dbReference type="ChEBI" id="CHEBI:16870"/>
        <dbReference type="ChEBI" id="CHEBI:28868"/>
        <dbReference type="ChEBI" id="CHEBI:58168"/>
        <dbReference type="EC" id="3.1.1.5"/>
    </reaction>
    <physiologicalReaction direction="left-to-right" evidence="15">
        <dbReference type="Rhea" id="RHEA:15178"/>
    </physiologicalReaction>
</comment>
<evidence type="ECO:0000259" key="20">
    <source>
        <dbReference type="PROSITE" id="PS50042"/>
    </source>
</evidence>
<evidence type="ECO:0000313" key="22">
    <source>
        <dbReference type="Proteomes" id="UP000694845"/>
    </source>
</evidence>
<feature type="domain" description="Cyclic nucleotide-binding" evidence="20">
    <location>
        <begin position="747"/>
        <end position="820"/>
    </location>
</feature>
<evidence type="ECO:0000313" key="23">
    <source>
        <dbReference type="RefSeq" id="XP_022085232.1"/>
    </source>
</evidence>
<keyword evidence="8" id="KW-0256">Endoplasmic reticulum</keyword>
<feature type="compositionally biased region" description="Acidic residues" evidence="18">
    <location>
        <begin position="1440"/>
        <end position="1449"/>
    </location>
</feature>
<dbReference type="PROSITE" id="PS50042">
    <property type="entry name" value="CNMP_BINDING_3"/>
    <property type="match status" value="3"/>
</dbReference>
<name>A0A8B7XY90_ACAPL</name>
<feature type="transmembrane region" description="Helical" evidence="19">
    <location>
        <begin position="21"/>
        <end position="42"/>
    </location>
</feature>
<dbReference type="GO" id="GO:0016042">
    <property type="term" value="P:lipid catabolic process"/>
    <property type="evidence" value="ECO:0007669"/>
    <property type="project" value="UniProtKB-UniRule"/>
</dbReference>
<feature type="active site" description="Nucleophile" evidence="17">
    <location>
        <position position="1108"/>
    </location>
</feature>
<accession>A0A8B7XY90</accession>
<keyword evidence="4" id="KW-0597">Phosphoprotein</keyword>
<comment type="catalytic activity">
    <reaction evidence="14">
        <text>1-hexadecanoyl-sn-glycero-3-phosphate + H2O = sn-glycerol 3-phosphate + hexadecanoate + H(+)</text>
        <dbReference type="Rhea" id="RHEA:49092"/>
        <dbReference type="ChEBI" id="CHEBI:7896"/>
        <dbReference type="ChEBI" id="CHEBI:15377"/>
        <dbReference type="ChEBI" id="CHEBI:15378"/>
        <dbReference type="ChEBI" id="CHEBI:57518"/>
        <dbReference type="ChEBI" id="CHEBI:57597"/>
    </reaction>
    <physiologicalReaction direction="left-to-right" evidence="14">
        <dbReference type="Rhea" id="RHEA:49093"/>
    </physiologicalReaction>
</comment>
<evidence type="ECO:0000256" key="10">
    <source>
        <dbReference type="ARBA" id="ARBA00022989"/>
    </source>
</evidence>
<dbReference type="Gene3D" id="2.60.120.10">
    <property type="entry name" value="Jelly Rolls"/>
    <property type="match status" value="3"/>
</dbReference>
<dbReference type="SUPFAM" id="SSF51206">
    <property type="entry name" value="cAMP-binding domain-like"/>
    <property type="match status" value="3"/>
</dbReference>
<keyword evidence="12 19" id="KW-0472">Membrane</keyword>
<dbReference type="Pfam" id="PF01734">
    <property type="entry name" value="Patatin"/>
    <property type="match status" value="1"/>
</dbReference>
<evidence type="ECO:0000256" key="14">
    <source>
        <dbReference type="ARBA" id="ARBA00048133"/>
    </source>
</evidence>
<sequence length="1488" mass="165945">MSGTGYVNHVRIWPRSGLICLYLGVVLLVLHACYKLLSWYLYVTMLLSLYEQTVMTVGLIVGVLVAAILICAIIRHRRKLKLSSAAQPAGPKPRFRKREKFMFYGRKMLRKVRSISGAQAHSARRQVRKRRDYINLAKSLKNILQNDDGSIQPVLQVKEPPPAILEADPNEMQLPPELHIPPEVLYMLKNIRVFGHFEQPLFLELCRSVETKFVPAGAFLFRRGQPDDSIFVVQCGRLCVFITEPDGHEFQVKEVLQGDSVHSLLSVLDVITGHPNPYKTVSAKATEDTMVLRLPVRAFQSVFERYPESLVRVVQMMVVRLQRVTFQTLHNLLGLSSELINREDISDPNLAIHVLTRRASSPVKKPSTASIGSNSSDEAITKVTHMDNEKDALKKVLSLDRSGGTSASDSDQEFRNRSGSAASMRAMGRINPLTGRPRSHSLAVISLNVPSGQKKPKPTSLEVDTTGRLLMSTSDFQAAAGRARVHGLDDSKPHKGSSGKPPDLPRSASEDLGGDPLMSPGSDAVFTPPTRGCLVTSDSKMLQDDLPGPSGTDSGSDVKGLASASPRVQKRVTIAEGYETNPSEKKRNVSGDNTLYSDEEIQEMARKDLVRILGLEDGSILDEHANIAHIQAGSVVIREGDQEASLLFVVTGSLAMIQTIVDTDEEQVIFMARPGEFVGELAVLTGEPSFFTVRARQDCFVVAISKTSFYSIMRQCPQVVLRIGHYVVKKLSPFVRQTDFALDWMGLEAGKAVYRQGEKSDCVYIVLNGRLRSVLTLPCGKKELMGEHGRGEIVGVVEVLTRTDRTTTVHAIRDTELAKLPSGMLDLIKRKYPQTVSRLIEILGQRLLGQVQEKVGSHALSDIQASAPVENLSTVAIVAVSDDVPISNFTLELMHSLNAIGSVLRLTKEHILQTLGGSALDSMHEYRLTDWLGQQEDLHRIVLYQADKRMTAWTQRCIRQADCILIVGIAGNDPNQVGDVEKQIESSAVRAQKELILLHREKDGAYSPPERTAEWLNARGWCVSHHHIRCPKRMFSKRSPAKVRETYERLFEKAPVRTSDFSRLARFLTGTSFGLVLGGGGARGMSQIGIMQAMEEAGIPIDMVGGTSIGAFTGALYCEEGRVQGIQARAFKWCRDMGTLWPKITDLTYPFTAMFTGRAFNMSIRDTFQDKLIEDLWIPYFNITTDITDSKMRVHTSGSLWRYTRASMSLSGYLPPLCDPKDGHLLLDGGYVNNVPADVMRSLGAQTVIAVDVGSEDDSQLTNYGDDLSGWWLLWKRWNPWASHVRVLDMSEIQSRLAYVSCMKQLEEVKNSSYCQYIRPPINRYKTMHFHKYQDLCDIGYHHGETVFEGWKKSKYLDELFKEKRDNQRRRGDQQQTVGQMPRFTDLAAMVSRLNAPQWAMFHQEDVDHTDSATLWRLESRVASDLPEGMDPNRHSLSSEEIEVEESESDISPLQVSGVLMSDGLRQRKPGPNVSAAVDDEGEDEDEN</sequence>
<evidence type="ECO:0000259" key="21">
    <source>
        <dbReference type="PROSITE" id="PS51635"/>
    </source>
</evidence>
<feature type="region of interest" description="Disordered" evidence="18">
    <location>
        <begin position="400"/>
        <end position="438"/>
    </location>
</feature>
<dbReference type="SUPFAM" id="SSF52151">
    <property type="entry name" value="FabD/lysophospholipase-like"/>
    <property type="match status" value="1"/>
</dbReference>
<keyword evidence="11 17" id="KW-0443">Lipid metabolism</keyword>
<dbReference type="InterPro" id="IPR000595">
    <property type="entry name" value="cNMP-bd_dom"/>
</dbReference>
<dbReference type="PANTHER" id="PTHR14226:SF29">
    <property type="entry name" value="NEUROPATHY TARGET ESTERASE SWS"/>
    <property type="match status" value="1"/>
</dbReference>
<dbReference type="InterPro" id="IPR016035">
    <property type="entry name" value="Acyl_Trfase/lysoPLipase"/>
</dbReference>
<dbReference type="FunFam" id="2.60.120.10:FF:000022">
    <property type="entry name" value="Patatin like phospholipase domain containing 7"/>
    <property type="match status" value="1"/>
</dbReference>
<feature type="region of interest" description="Disordered" evidence="18">
    <location>
        <begin position="362"/>
        <end position="386"/>
    </location>
</feature>
<dbReference type="PROSITE" id="PS51635">
    <property type="entry name" value="PNPLA"/>
    <property type="match status" value="1"/>
</dbReference>
<reference evidence="23" key="1">
    <citation type="submission" date="2025-08" db="UniProtKB">
        <authorList>
            <consortium name="RefSeq"/>
        </authorList>
    </citation>
    <scope>IDENTIFICATION</scope>
</reference>
<dbReference type="InterPro" id="IPR056556">
    <property type="entry name" value="NTE1_P-loop_dom"/>
</dbReference>
<feature type="region of interest" description="Disordered" evidence="18">
    <location>
        <begin position="1425"/>
        <end position="1488"/>
    </location>
</feature>
<dbReference type="Pfam" id="PF24179">
    <property type="entry name" value="NTE_Ploop"/>
    <property type="match status" value="1"/>
</dbReference>
<dbReference type="Proteomes" id="UP000694845">
    <property type="component" value="Unplaced"/>
</dbReference>
<dbReference type="InterPro" id="IPR014710">
    <property type="entry name" value="RmlC-like_jellyroll"/>
</dbReference>
<evidence type="ECO:0000256" key="17">
    <source>
        <dbReference type="PROSITE-ProRule" id="PRU01161"/>
    </source>
</evidence>
<evidence type="ECO:0000256" key="9">
    <source>
        <dbReference type="ARBA" id="ARBA00022963"/>
    </source>
</evidence>
<evidence type="ECO:0000256" key="8">
    <source>
        <dbReference type="ARBA" id="ARBA00022824"/>
    </source>
</evidence>
<dbReference type="CDD" id="cd00038">
    <property type="entry name" value="CAP_ED"/>
    <property type="match status" value="3"/>
</dbReference>
<keyword evidence="22" id="KW-1185">Reference proteome</keyword>
<comment type="catalytic activity">
    <reaction evidence="13">
        <text>1-(9Z-octadecenoyl)-sn-glycero-3-phosphocholine + H2O = sn-glycerol 3-phosphocholine + (9Z)-octadecenoate + H(+)</text>
        <dbReference type="Rhea" id="RHEA:40807"/>
        <dbReference type="ChEBI" id="CHEBI:15377"/>
        <dbReference type="ChEBI" id="CHEBI:15378"/>
        <dbReference type="ChEBI" id="CHEBI:16870"/>
        <dbReference type="ChEBI" id="CHEBI:28610"/>
        <dbReference type="ChEBI" id="CHEBI:30823"/>
    </reaction>
    <physiologicalReaction direction="left-to-right" evidence="13">
        <dbReference type="Rhea" id="RHEA:40808"/>
    </physiologicalReaction>
</comment>
<feature type="domain" description="PNPLA" evidence="21">
    <location>
        <begin position="1075"/>
        <end position="1241"/>
    </location>
</feature>
<dbReference type="SMART" id="SM00100">
    <property type="entry name" value="cNMP"/>
    <property type="match status" value="3"/>
</dbReference>
<dbReference type="Gene3D" id="3.40.1090.10">
    <property type="entry name" value="Cytosolic phospholipase A2 catalytic domain"/>
    <property type="match status" value="1"/>
</dbReference>
<evidence type="ECO:0000256" key="12">
    <source>
        <dbReference type="ARBA" id="ARBA00023136"/>
    </source>
</evidence>
<keyword evidence="9 17" id="KW-0442">Lipid degradation</keyword>
<evidence type="ECO:0000256" key="1">
    <source>
        <dbReference type="ARBA" id="ARBA00004643"/>
    </source>
</evidence>
<dbReference type="PANTHER" id="PTHR14226">
    <property type="entry name" value="NEUROPATHY TARGET ESTERASE/SWISS CHEESE D.MELANOGASTER"/>
    <property type="match status" value="1"/>
</dbReference>
<proteinExistence type="inferred from homology"/>
<dbReference type="GO" id="GO:0004622">
    <property type="term" value="F:phosphatidylcholine lysophospholipase activity"/>
    <property type="evidence" value="ECO:0007669"/>
    <property type="project" value="UniProtKB-EC"/>
</dbReference>
<evidence type="ECO:0000256" key="3">
    <source>
        <dbReference type="ARBA" id="ARBA00013274"/>
    </source>
</evidence>
<dbReference type="InterPro" id="IPR002641">
    <property type="entry name" value="PNPLA_dom"/>
</dbReference>
<evidence type="ECO:0000256" key="6">
    <source>
        <dbReference type="ARBA" id="ARBA00022737"/>
    </source>
</evidence>
<dbReference type="RefSeq" id="XP_022085232.1">
    <property type="nucleotide sequence ID" value="XM_022229540.1"/>
</dbReference>
<evidence type="ECO:0000256" key="18">
    <source>
        <dbReference type="SAM" id="MobiDB-lite"/>
    </source>
</evidence>
<dbReference type="FunFam" id="2.60.120.10:FF:000010">
    <property type="entry name" value="neuropathy target esterase isoform X1"/>
    <property type="match status" value="1"/>
</dbReference>
<evidence type="ECO:0000256" key="5">
    <source>
        <dbReference type="ARBA" id="ARBA00022692"/>
    </source>
</evidence>
<evidence type="ECO:0000256" key="4">
    <source>
        <dbReference type="ARBA" id="ARBA00022553"/>
    </source>
</evidence>
<keyword evidence="10 19" id="KW-1133">Transmembrane helix</keyword>
<evidence type="ECO:0000256" key="11">
    <source>
        <dbReference type="ARBA" id="ARBA00023098"/>
    </source>
</evidence>
<evidence type="ECO:0000256" key="7">
    <source>
        <dbReference type="ARBA" id="ARBA00022801"/>
    </source>
</evidence>
<dbReference type="Pfam" id="PF00027">
    <property type="entry name" value="cNMP_binding"/>
    <property type="match status" value="3"/>
</dbReference>
<feature type="compositionally biased region" description="Acidic residues" evidence="18">
    <location>
        <begin position="1478"/>
        <end position="1488"/>
    </location>
</feature>
<feature type="short sequence motif" description="GXGXXG" evidence="17">
    <location>
        <begin position="1079"/>
        <end position="1084"/>
    </location>
</feature>
<feature type="compositionally biased region" description="Polar residues" evidence="18">
    <location>
        <begin position="367"/>
        <end position="378"/>
    </location>
</feature>
<evidence type="ECO:0000256" key="15">
    <source>
        <dbReference type="ARBA" id="ARBA00048454"/>
    </source>
</evidence>
<dbReference type="InterPro" id="IPR050301">
    <property type="entry name" value="NTE"/>
</dbReference>
<keyword evidence="7 17" id="KW-0378">Hydrolase</keyword>
<evidence type="ECO:0000256" key="13">
    <source>
        <dbReference type="ARBA" id="ARBA00047314"/>
    </source>
</evidence>
<feature type="domain" description="Cyclic nucleotide-binding" evidence="20">
    <location>
        <begin position="620"/>
        <end position="730"/>
    </location>
</feature>
<comment type="subcellular location">
    <subcellularLocation>
        <location evidence="1">Endoplasmic reticulum membrane</location>
        <topology evidence="1">Single-pass type III membrane protein</topology>
    </subcellularLocation>
</comment>
<feature type="transmembrane region" description="Helical" evidence="19">
    <location>
        <begin position="54"/>
        <end position="74"/>
    </location>
</feature>
<comment type="similarity">
    <text evidence="2">Belongs to the NTE family.</text>
</comment>
<evidence type="ECO:0000256" key="2">
    <source>
        <dbReference type="ARBA" id="ARBA00006636"/>
    </source>
</evidence>
<dbReference type="EC" id="3.1.1.5" evidence="3"/>
<feature type="short sequence motif" description="DGA/G" evidence="17">
    <location>
        <begin position="1228"/>
        <end position="1230"/>
    </location>
</feature>
<dbReference type="InterPro" id="IPR018490">
    <property type="entry name" value="cNMP-bd_dom_sf"/>
</dbReference>
<gene>
    <name evidence="23" type="primary">LOC110976352</name>
</gene>
<keyword evidence="5 19" id="KW-0812">Transmembrane</keyword>
<keyword evidence="6" id="KW-0677">Repeat</keyword>
<dbReference type="GO" id="GO:0005789">
    <property type="term" value="C:endoplasmic reticulum membrane"/>
    <property type="evidence" value="ECO:0007669"/>
    <property type="project" value="UniProtKB-SubCell"/>
</dbReference>